<evidence type="ECO:0000313" key="9">
    <source>
        <dbReference type="EMBL" id="PNF17964.1"/>
    </source>
</evidence>
<dbReference type="AlphaFoldDB" id="A0A2J7PNP4"/>
<organism evidence="9 10">
    <name type="scientific">Cryptotermes secundus</name>
    <dbReference type="NCBI Taxonomy" id="105785"/>
    <lineage>
        <taxon>Eukaryota</taxon>
        <taxon>Metazoa</taxon>
        <taxon>Ecdysozoa</taxon>
        <taxon>Arthropoda</taxon>
        <taxon>Hexapoda</taxon>
        <taxon>Insecta</taxon>
        <taxon>Pterygota</taxon>
        <taxon>Neoptera</taxon>
        <taxon>Polyneoptera</taxon>
        <taxon>Dictyoptera</taxon>
        <taxon>Blattodea</taxon>
        <taxon>Blattoidea</taxon>
        <taxon>Termitoidae</taxon>
        <taxon>Kalotermitidae</taxon>
        <taxon>Cryptotermitinae</taxon>
        <taxon>Cryptotermes</taxon>
    </lineage>
</organism>
<feature type="domain" description="DDE Tnp4" evidence="8">
    <location>
        <begin position="34"/>
        <end position="165"/>
    </location>
</feature>
<dbReference type="PANTHER" id="PTHR22930">
    <property type="match status" value="1"/>
</dbReference>
<proteinExistence type="inferred from homology"/>
<dbReference type="GO" id="GO:0005634">
    <property type="term" value="C:nucleus"/>
    <property type="evidence" value="ECO:0007669"/>
    <property type="project" value="UniProtKB-SubCell"/>
</dbReference>
<evidence type="ECO:0000256" key="7">
    <source>
        <dbReference type="ARBA" id="ARBA00023242"/>
    </source>
</evidence>
<keyword evidence="5" id="KW-0479">Metal-binding</keyword>
<name>A0A2J7PNP4_9NEOP</name>
<keyword evidence="4" id="KW-0540">Nuclease</keyword>
<evidence type="ECO:0000256" key="4">
    <source>
        <dbReference type="ARBA" id="ARBA00022722"/>
    </source>
</evidence>
<dbReference type="PANTHER" id="PTHR22930:SF269">
    <property type="entry name" value="NUCLEASE HARBI1-LIKE PROTEIN"/>
    <property type="match status" value="1"/>
</dbReference>
<comment type="similarity">
    <text evidence="3">Belongs to the HARBI1 family.</text>
</comment>
<dbReference type="InterPro" id="IPR045249">
    <property type="entry name" value="HARBI1-like"/>
</dbReference>
<keyword evidence="7" id="KW-0539">Nucleus</keyword>
<dbReference type="STRING" id="105785.A0A2J7PNP4"/>
<accession>A0A2J7PNP4</accession>
<dbReference type="Proteomes" id="UP000235965">
    <property type="component" value="Unassembled WGS sequence"/>
</dbReference>
<dbReference type="EMBL" id="NEVH01023317">
    <property type="protein sequence ID" value="PNF17964.1"/>
    <property type="molecule type" value="Genomic_DNA"/>
</dbReference>
<dbReference type="GO" id="GO:0004518">
    <property type="term" value="F:nuclease activity"/>
    <property type="evidence" value="ECO:0007669"/>
    <property type="project" value="UniProtKB-KW"/>
</dbReference>
<dbReference type="GO" id="GO:0046872">
    <property type="term" value="F:metal ion binding"/>
    <property type="evidence" value="ECO:0007669"/>
    <property type="project" value="UniProtKB-KW"/>
</dbReference>
<comment type="subcellular location">
    <subcellularLocation>
        <location evidence="2">Nucleus</location>
    </subcellularLocation>
</comment>
<dbReference type="InParanoid" id="A0A2J7PNP4"/>
<gene>
    <name evidence="9" type="ORF">B7P43_G17757</name>
</gene>
<keyword evidence="6" id="KW-0378">Hydrolase</keyword>
<comment type="caution">
    <text evidence="9">The sequence shown here is derived from an EMBL/GenBank/DDBJ whole genome shotgun (WGS) entry which is preliminary data.</text>
</comment>
<sequence>MRSECIPVPTKEKWKSIASGIERNANFPNCIGAVDGKHIRIICPDESGFMYWNYNDYYTVVLMAVADSKFRFVHVNIGSFGKDCNSTILKRSALLPALMIYLNRKFVRDGGSPKKNFNYRLSRARRFVECSFGILVNKWRILHRAINVEPDFGIDIVKACVVLHNFIRNINGLPIEETSVEATTNISTLDDLPPERETRGGRSTNHTRQIFSEYFEGVGTVPWKLLKI</sequence>
<keyword evidence="10" id="KW-1185">Reference proteome</keyword>
<evidence type="ECO:0000256" key="6">
    <source>
        <dbReference type="ARBA" id="ARBA00022801"/>
    </source>
</evidence>
<evidence type="ECO:0000256" key="5">
    <source>
        <dbReference type="ARBA" id="ARBA00022723"/>
    </source>
</evidence>
<evidence type="ECO:0000256" key="3">
    <source>
        <dbReference type="ARBA" id="ARBA00006958"/>
    </source>
</evidence>
<dbReference type="Pfam" id="PF13359">
    <property type="entry name" value="DDE_Tnp_4"/>
    <property type="match status" value="1"/>
</dbReference>
<dbReference type="InterPro" id="IPR027806">
    <property type="entry name" value="HARBI1_dom"/>
</dbReference>
<evidence type="ECO:0000256" key="1">
    <source>
        <dbReference type="ARBA" id="ARBA00001968"/>
    </source>
</evidence>
<evidence type="ECO:0000313" key="10">
    <source>
        <dbReference type="Proteomes" id="UP000235965"/>
    </source>
</evidence>
<reference evidence="9 10" key="1">
    <citation type="submission" date="2017-12" db="EMBL/GenBank/DDBJ databases">
        <title>Hemimetabolous genomes reveal molecular basis of termite eusociality.</title>
        <authorList>
            <person name="Harrison M.C."/>
            <person name="Jongepier E."/>
            <person name="Robertson H.M."/>
            <person name="Arning N."/>
            <person name="Bitard-Feildel T."/>
            <person name="Chao H."/>
            <person name="Childers C.P."/>
            <person name="Dinh H."/>
            <person name="Doddapaneni H."/>
            <person name="Dugan S."/>
            <person name="Gowin J."/>
            <person name="Greiner C."/>
            <person name="Han Y."/>
            <person name="Hu H."/>
            <person name="Hughes D.S.T."/>
            <person name="Huylmans A.-K."/>
            <person name="Kemena C."/>
            <person name="Kremer L.P.M."/>
            <person name="Lee S.L."/>
            <person name="Lopez-Ezquerra A."/>
            <person name="Mallet L."/>
            <person name="Monroy-Kuhn J.M."/>
            <person name="Moser A."/>
            <person name="Murali S.C."/>
            <person name="Muzny D.M."/>
            <person name="Otani S."/>
            <person name="Piulachs M.-D."/>
            <person name="Poelchau M."/>
            <person name="Qu J."/>
            <person name="Schaub F."/>
            <person name="Wada-Katsumata A."/>
            <person name="Worley K.C."/>
            <person name="Xie Q."/>
            <person name="Ylla G."/>
            <person name="Poulsen M."/>
            <person name="Gibbs R.A."/>
            <person name="Schal C."/>
            <person name="Richards S."/>
            <person name="Belles X."/>
            <person name="Korb J."/>
            <person name="Bornberg-Bauer E."/>
        </authorList>
    </citation>
    <scope>NUCLEOTIDE SEQUENCE [LARGE SCALE GENOMIC DNA]</scope>
    <source>
        <tissue evidence="9">Whole body</tissue>
    </source>
</reference>
<dbReference type="OrthoDB" id="6571700at2759"/>
<comment type="cofactor">
    <cofactor evidence="1">
        <name>a divalent metal cation</name>
        <dbReference type="ChEBI" id="CHEBI:60240"/>
    </cofactor>
</comment>
<protein>
    <recommendedName>
        <fullName evidence="8">DDE Tnp4 domain-containing protein</fullName>
    </recommendedName>
</protein>
<evidence type="ECO:0000256" key="2">
    <source>
        <dbReference type="ARBA" id="ARBA00004123"/>
    </source>
</evidence>
<dbReference type="GO" id="GO:0016787">
    <property type="term" value="F:hydrolase activity"/>
    <property type="evidence" value="ECO:0007669"/>
    <property type="project" value="UniProtKB-KW"/>
</dbReference>
<evidence type="ECO:0000259" key="8">
    <source>
        <dbReference type="Pfam" id="PF13359"/>
    </source>
</evidence>